<evidence type="ECO:0000256" key="4">
    <source>
        <dbReference type="SAM" id="MobiDB-lite"/>
    </source>
</evidence>
<dbReference type="EMBL" id="JAJQKU010000006">
    <property type="protein sequence ID" value="MCD9098391.1"/>
    <property type="molecule type" value="Genomic_DNA"/>
</dbReference>
<name>A0ABS8UFV3_9GAMM</name>
<comment type="caution">
    <text evidence="5">The sequence shown here is derived from an EMBL/GenBank/DDBJ whole genome shotgun (WGS) entry which is preliminary data.</text>
</comment>
<evidence type="ECO:0000256" key="3">
    <source>
        <dbReference type="ARBA" id="ARBA00022752"/>
    </source>
</evidence>
<evidence type="ECO:0000256" key="1">
    <source>
        <dbReference type="ARBA" id="ARBA00004683"/>
    </source>
</evidence>
<dbReference type="RefSeq" id="WP_232137680.1">
    <property type="nucleotide sequence ID" value="NZ_CP089507.1"/>
</dbReference>
<evidence type="ECO:0000313" key="6">
    <source>
        <dbReference type="Proteomes" id="UP001430360"/>
    </source>
</evidence>
<feature type="compositionally biased region" description="Basic residues" evidence="4">
    <location>
        <begin position="450"/>
        <end position="459"/>
    </location>
</feature>
<comment type="pathway">
    <text evidence="1">Biopolymer metabolism; poly-(R)-3-hydroxybutanoate biosynthesis.</text>
</comment>
<dbReference type="Proteomes" id="UP001430360">
    <property type="component" value="Unassembled WGS sequence"/>
</dbReference>
<feature type="compositionally biased region" description="Basic residues" evidence="4">
    <location>
        <begin position="389"/>
        <end position="399"/>
    </location>
</feature>
<organism evidence="5 6">
    <name type="scientific">Luteimonas fraxinea</name>
    <dbReference type="NCBI Taxonomy" id="2901869"/>
    <lineage>
        <taxon>Bacteria</taxon>
        <taxon>Pseudomonadati</taxon>
        <taxon>Pseudomonadota</taxon>
        <taxon>Gammaproteobacteria</taxon>
        <taxon>Lysobacterales</taxon>
        <taxon>Lysobacteraceae</taxon>
        <taxon>Luteimonas</taxon>
    </lineage>
</organism>
<accession>A0ABS8UFV3</accession>
<feature type="compositionally biased region" description="Basic residues" evidence="4">
    <location>
        <begin position="363"/>
        <end position="376"/>
    </location>
</feature>
<feature type="region of interest" description="Disordered" evidence="4">
    <location>
        <begin position="311"/>
        <end position="376"/>
    </location>
</feature>
<protein>
    <recommendedName>
        <fullName evidence="2">Poly(3-hydroxyalkanoate) polymerase subunit PhaE</fullName>
    </recommendedName>
</protein>
<keyword evidence="3" id="KW-0583">PHB biosynthesis</keyword>
<keyword evidence="6" id="KW-1185">Reference proteome</keyword>
<evidence type="ECO:0000256" key="2">
    <source>
        <dbReference type="ARBA" id="ARBA00019066"/>
    </source>
</evidence>
<reference evidence="5" key="2">
    <citation type="journal article" date="2022" name="Syst. Appl. Microbiol.">
        <title>Physiological and genomic characterisation of Luteimonas fraxinea sp. nov., a bacterial species associated with trees tolerant to ash dieback.</title>
        <authorList>
            <person name="Ulrich K."/>
            <person name="Becker R."/>
            <person name="Behrendt U."/>
            <person name="Kube M."/>
            <person name="Schneck V."/>
            <person name="Ulrich A."/>
        </authorList>
    </citation>
    <scope>NUCLEOTIDE SEQUENCE</scope>
    <source>
        <strain evidence="5">A1P009</strain>
    </source>
</reference>
<dbReference type="InterPro" id="IPR010123">
    <property type="entry name" value="PHA_synth_III_E"/>
</dbReference>
<gene>
    <name evidence="5" type="primary">phaE</name>
    <name evidence="5" type="ORF">LTT95_15740</name>
</gene>
<feature type="region of interest" description="Disordered" evidence="4">
    <location>
        <begin position="389"/>
        <end position="513"/>
    </location>
</feature>
<feature type="compositionally biased region" description="Low complexity" evidence="4">
    <location>
        <begin position="460"/>
        <end position="470"/>
    </location>
</feature>
<feature type="compositionally biased region" description="Low complexity" evidence="4">
    <location>
        <begin position="351"/>
        <end position="362"/>
    </location>
</feature>
<proteinExistence type="predicted"/>
<feature type="compositionally biased region" description="Low complexity" evidence="4">
    <location>
        <begin position="311"/>
        <end position="329"/>
    </location>
</feature>
<dbReference type="Pfam" id="PF09712">
    <property type="entry name" value="PHA_synth_III_E"/>
    <property type="match status" value="1"/>
</dbReference>
<feature type="compositionally biased region" description="Low complexity" evidence="4">
    <location>
        <begin position="420"/>
        <end position="449"/>
    </location>
</feature>
<evidence type="ECO:0000313" key="5">
    <source>
        <dbReference type="EMBL" id="MCD9098391.1"/>
    </source>
</evidence>
<feature type="compositionally biased region" description="Low complexity" evidence="4">
    <location>
        <begin position="400"/>
        <end position="412"/>
    </location>
</feature>
<dbReference type="NCBIfam" id="TIGR01834">
    <property type="entry name" value="PHA_synth_III_E"/>
    <property type="match status" value="1"/>
</dbReference>
<sequence length="513" mass="54687">MFNMGQGPDAQVADLERLARRYWDAWRDALQRTMPGNDWNPMGAAPAGAGAPPWGDPSQWFKGAAQPSDAGTDALRHLQSMAGPWLEQVQRVAAGFVGREASPEAITAAWREAMGGNPVGKMFGSLQGPGIEGWDTWLQRLKPWLDAAGASQVMGGGGRDAFSLPTFGLTREHQERWQQLGRAFADHQRSQQDYQTLLTQASTAAFGIFERKLAARDPATPIETPRALFDLWIDAAEEAYADVALSPAFRKAYADMVGGQMRLRQAVQREVEQACRVLDLPTRTELDGAHRKIADLERALRRVRDRLDAVDGAGAHATATSTASPRRPAGATRVVTSTPDPGSSKPRVAAEDAAPAQPAAKRAVTKRAPAKKSAVKKVAVKKTAVKKVAAKKATAKRAVTKAPAKKVAPAKKAVAKKTPAKTAVSKPAPAAKSRSAANTRGRSPAAATKKSARSTRSARRTTPAPATPARASRKTARSPTRVASLPNLGFISPIPIAPEPLQGKGGKPRKGKR</sequence>
<reference evidence="5" key="1">
    <citation type="submission" date="2021-12" db="EMBL/GenBank/DDBJ databases">
        <authorList>
            <person name="Ulrich A."/>
        </authorList>
    </citation>
    <scope>NUCLEOTIDE SEQUENCE</scope>
    <source>
        <strain evidence="5">A1P009</strain>
    </source>
</reference>